<accession>A0A978VDM9</accession>
<dbReference type="PANTHER" id="PTHR33095">
    <property type="entry name" value="OS07G0619500 PROTEIN"/>
    <property type="match status" value="1"/>
</dbReference>
<gene>
    <name evidence="2" type="ORF">FEM48_Zijuj05G0075300</name>
</gene>
<name>A0A978VDM9_ZIZJJ</name>
<dbReference type="PANTHER" id="PTHR33095:SF23">
    <property type="entry name" value="DUF1645 FAMILY PROTEIN"/>
    <property type="match status" value="1"/>
</dbReference>
<feature type="compositionally biased region" description="Low complexity" evidence="1">
    <location>
        <begin position="148"/>
        <end position="166"/>
    </location>
</feature>
<evidence type="ECO:0000313" key="3">
    <source>
        <dbReference type="Proteomes" id="UP000813462"/>
    </source>
</evidence>
<reference evidence="2" key="1">
    <citation type="journal article" date="2021" name="Front. Plant Sci.">
        <title>Chromosome-Scale Genome Assembly for Chinese Sour Jujube and Insights Into Its Genome Evolution and Domestication Signature.</title>
        <authorList>
            <person name="Shen L.-Y."/>
            <person name="Luo H."/>
            <person name="Wang X.-L."/>
            <person name="Wang X.-M."/>
            <person name="Qiu X.-J."/>
            <person name="Liu H."/>
            <person name="Zhou S.-S."/>
            <person name="Jia K.-H."/>
            <person name="Nie S."/>
            <person name="Bao Y.-T."/>
            <person name="Zhang R.-G."/>
            <person name="Yun Q.-Z."/>
            <person name="Chai Y.-H."/>
            <person name="Lu J.-Y."/>
            <person name="Li Y."/>
            <person name="Zhao S.-W."/>
            <person name="Mao J.-F."/>
            <person name="Jia S.-G."/>
            <person name="Mao Y.-M."/>
        </authorList>
    </citation>
    <scope>NUCLEOTIDE SEQUENCE</scope>
    <source>
        <strain evidence="2">AT0</strain>
        <tissue evidence="2">Leaf</tissue>
    </source>
</reference>
<evidence type="ECO:0000256" key="1">
    <source>
        <dbReference type="SAM" id="MobiDB-lite"/>
    </source>
</evidence>
<dbReference type="Pfam" id="PF07816">
    <property type="entry name" value="DUF1645"/>
    <property type="match status" value="1"/>
</dbReference>
<sequence>MQAGPLLSLSPSFNSYSSTGKLAEIAARVVNEFRQENNGSNGGGGFVYDPWENDENLHTQFGDLSLNLNSNPHEENLPQQLDHYHDENDEDHEGEFEFASVCRDLGSSSPISADELFYNGQIKPIYPLFNQDLLRNDDAPKNVVVNQPSSMDSKTPSSSTTKTTTTTRRRQPLRKLMIEEERESASCSSSESDELDGLSPESFCVWRPKTTAAGVSTTPERCKKSNSTGSSKRWKFRQLLSRSNSEGKDMFVFLSPSKKSEKGISSGDKKVAGKVTAKEVSVNGNGVGAHEAHQVKNRAVKEEDKKKSFLSYGQDIVGFFSNVDGVSRNLNPF</sequence>
<comment type="caution">
    <text evidence="2">The sequence shown here is derived from an EMBL/GenBank/DDBJ whole genome shotgun (WGS) entry which is preliminary data.</text>
</comment>
<dbReference type="AlphaFoldDB" id="A0A978VDM9"/>
<evidence type="ECO:0000313" key="2">
    <source>
        <dbReference type="EMBL" id="KAH7528468.1"/>
    </source>
</evidence>
<dbReference type="EMBL" id="JAEACU010000005">
    <property type="protein sequence ID" value="KAH7528468.1"/>
    <property type="molecule type" value="Genomic_DNA"/>
</dbReference>
<dbReference type="Proteomes" id="UP000813462">
    <property type="component" value="Unassembled WGS sequence"/>
</dbReference>
<dbReference type="OrthoDB" id="666789at2759"/>
<proteinExistence type="predicted"/>
<organism evidence="2 3">
    <name type="scientific">Ziziphus jujuba var. spinosa</name>
    <dbReference type="NCBI Taxonomy" id="714518"/>
    <lineage>
        <taxon>Eukaryota</taxon>
        <taxon>Viridiplantae</taxon>
        <taxon>Streptophyta</taxon>
        <taxon>Embryophyta</taxon>
        <taxon>Tracheophyta</taxon>
        <taxon>Spermatophyta</taxon>
        <taxon>Magnoliopsida</taxon>
        <taxon>eudicotyledons</taxon>
        <taxon>Gunneridae</taxon>
        <taxon>Pentapetalae</taxon>
        <taxon>rosids</taxon>
        <taxon>fabids</taxon>
        <taxon>Rosales</taxon>
        <taxon>Rhamnaceae</taxon>
        <taxon>Paliureae</taxon>
        <taxon>Ziziphus</taxon>
    </lineage>
</organism>
<feature type="region of interest" description="Disordered" evidence="1">
    <location>
        <begin position="145"/>
        <end position="196"/>
    </location>
</feature>
<protein>
    <submittedName>
        <fullName evidence="2">Uncharacterized protein</fullName>
    </submittedName>
</protein>
<dbReference type="InterPro" id="IPR012442">
    <property type="entry name" value="DUF1645_plant"/>
</dbReference>